<dbReference type="Pfam" id="PF00282">
    <property type="entry name" value="Pyridoxal_deC"/>
    <property type="match status" value="1"/>
</dbReference>
<proteinExistence type="inferred from homology"/>
<sequence>MGLSKTFSESDISIHSTFASRYVRDSAAKYTIPENSTPKDVAYQMINDELMLDGKPRLNLASFVTTWMEPECDKLVMDSMNKNYVDMDEYPVTTELQNRCVNMIAHLFNAPLGESEAAVGVGTVGSSEAIMLAGLAFKRKWQNKRKAEGKPFDKPNIVTGANVQVCWEKFARYFEVELKEVKVREGYYVMDPEKAVEMVDENTICVAAILGSTYNGEFEDVKLLNDLLLEKNKLTGWDTSIHVDAASGGFIAPFLYPELEWDFRLPLVKSINVSGHKYGLVYAGVGWNIWRSKEDLPEELIFHINYLGADQPTFTLNFSKGSSQIIAQYYQLIRLGFEGYRNVMENCHNNAMVLKQGLEKTGRFNILSKDIGVPVVAFCLKDRSRHDEFEVSEMLRRFGWIVPAYTMPADARHVSLLRVVIREDFSRTLAERLVIDITKVLEELDKLPTKNGDYGHEETNGKKNGTTHVVKKTEDEIKRDIATHWKNIVMAKKANKIMLTCS</sequence>
<evidence type="ECO:0000256" key="11">
    <source>
        <dbReference type="RuleBase" id="RU361171"/>
    </source>
</evidence>
<dbReference type="InterPro" id="IPR002129">
    <property type="entry name" value="PyrdxlP-dep_de-COase"/>
</dbReference>
<dbReference type="Gene3D" id="4.10.280.50">
    <property type="match status" value="1"/>
</dbReference>
<reference evidence="13" key="1">
    <citation type="submission" date="2013-01" db="EMBL/GenBank/DDBJ databases">
        <title>Draft Genome Sequence of a Mulberry Tree, Morus notabilis C.K. Schneid.</title>
        <authorList>
            <person name="He N."/>
            <person name="Zhao S."/>
        </authorList>
    </citation>
    <scope>NUCLEOTIDE SEQUENCE</scope>
</reference>
<dbReference type="PANTHER" id="PTHR43321:SF3">
    <property type="entry name" value="GLUTAMATE DECARBOXYLASE"/>
    <property type="match status" value="1"/>
</dbReference>
<keyword evidence="6 9" id="KW-0663">Pyridoxal phosphate</keyword>
<keyword evidence="7 10" id="KW-0456">Lyase</keyword>
<dbReference type="Proteomes" id="UP000030645">
    <property type="component" value="Unassembled WGS sequence"/>
</dbReference>
<dbReference type="GO" id="GO:0006538">
    <property type="term" value="P:L-glutamate catabolic process"/>
    <property type="evidence" value="ECO:0007669"/>
    <property type="project" value="TreeGrafter"/>
</dbReference>
<dbReference type="NCBIfam" id="TIGR01788">
    <property type="entry name" value="Glu-decarb-GAD"/>
    <property type="match status" value="1"/>
</dbReference>
<dbReference type="GO" id="GO:0030170">
    <property type="term" value="F:pyridoxal phosphate binding"/>
    <property type="evidence" value="ECO:0007669"/>
    <property type="project" value="InterPro"/>
</dbReference>
<evidence type="ECO:0000256" key="3">
    <source>
        <dbReference type="ARBA" id="ARBA00012421"/>
    </source>
</evidence>
<evidence type="ECO:0000256" key="6">
    <source>
        <dbReference type="ARBA" id="ARBA00022898"/>
    </source>
</evidence>
<organism evidence="12 13">
    <name type="scientific">Morus notabilis</name>
    <dbReference type="NCBI Taxonomy" id="981085"/>
    <lineage>
        <taxon>Eukaryota</taxon>
        <taxon>Viridiplantae</taxon>
        <taxon>Streptophyta</taxon>
        <taxon>Embryophyta</taxon>
        <taxon>Tracheophyta</taxon>
        <taxon>Spermatophyta</taxon>
        <taxon>Magnoliopsida</taxon>
        <taxon>eudicotyledons</taxon>
        <taxon>Gunneridae</taxon>
        <taxon>Pentapetalae</taxon>
        <taxon>rosids</taxon>
        <taxon>fabids</taxon>
        <taxon>Rosales</taxon>
        <taxon>Moraceae</taxon>
        <taxon>Moreae</taxon>
        <taxon>Morus</taxon>
    </lineage>
</organism>
<dbReference type="OrthoDB" id="5152799at2759"/>
<dbReference type="eggNOG" id="KOG1383">
    <property type="taxonomic scope" value="Eukaryota"/>
</dbReference>
<gene>
    <name evidence="12" type="ORF">L484_019262</name>
</gene>
<keyword evidence="13" id="KW-1185">Reference proteome</keyword>
<dbReference type="FunFam" id="3.40.640.10:FF:000022">
    <property type="entry name" value="Glutamate decarboxylase"/>
    <property type="match status" value="1"/>
</dbReference>
<dbReference type="InterPro" id="IPR010107">
    <property type="entry name" value="Glutamate_decarboxylase"/>
</dbReference>
<dbReference type="AlphaFoldDB" id="W9S295"/>
<dbReference type="EMBL" id="KE345516">
    <property type="protein sequence ID" value="EXC05015.1"/>
    <property type="molecule type" value="Genomic_DNA"/>
</dbReference>
<dbReference type="GO" id="GO:0005829">
    <property type="term" value="C:cytosol"/>
    <property type="evidence" value="ECO:0007669"/>
    <property type="project" value="TreeGrafter"/>
</dbReference>
<evidence type="ECO:0000313" key="12">
    <source>
        <dbReference type="EMBL" id="EXC05015.1"/>
    </source>
</evidence>
<evidence type="ECO:0000256" key="4">
    <source>
        <dbReference type="ARBA" id="ARBA00022793"/>
    </source>
</evidence>
<evidence type="ECO:0000256" key="10">
    <source>
        <dbReference type="RuleBase" id="RU000382"/>
    </source>
</evidence>
<dbReference type="PANTHER" id="PTHR43321">
    <property type="entry name" value="GLUTAMATE DECARBOXYLASE"/>
    <property type="match status" value="1"/>
</dbReference>
<evidence type="ECO:0000256" key="7">
    <source>
        <dbReference type="ARBA" id="ARBA00023239"/>
    </source>
</evidence>
<feature type="modified residue" description="N6-(pyridoxal phosphate)lysine" evidence="9">
    <location>
        <position position="277"/>
    </location>
</feature>
<keyword evidence="4 11" id="KW-0210">Decarboxylase</keyword>
<dbReference type="EC" id="4.1.1.15" evidence="3 11"/>
<dbReference type="InterPro" id="IPR015421">
    <property type="entry name" value="PyrdxlP-dep_Trfase_major"/>
</dbReference>
<dbReference type="SUPFAM" id="SSF53383">
    <property type="entry name" value="PLP-dependent transferases"/>
    <property type="match status" value="1"/>
</dbReference>
<evidence type="ECO:0000256" key="2">
    <source>
        <dbReference type="ARBA" id="ARBA00009533"/>
    </source>
</evidence>
<dbReference type="SMR" id="W9S295"/>
<dbReference type="InterPro" id="IPR015424">
    <property type="entry name" value="PyrdxlP-dep_Trfase"/>
</dbReference>
<evidence type="ECO:0000313" key="13">
    <source>
        <dbReference type="Proteomes" id="UP000030645"/>
    </source>
</evidence>
<dbReference type="FunFam" id="4.10.280.50:FF:000001">
    <property type="entry name" value="Glutamate decarboxylase"/>
    <property type="match status" value="1"/>
</dbReference>
<comment type="cofactor">
    <cofactor evidence="1 9 10">
        <name>pyridoxal 5'-phosphate</name>
        <dbReference type="ChEBI" id="CHEBI:597326"/>
    </cofactor>
</comment>
<dbReference type="STRING" id="981085.W9S295"/>
<accession>W9S295</accession>
<evidence type="ECO:0000256" key="8">
    <source>
        <dbReference type="ARBA" id="ARBA00048868"/>
    </source>
</evidence>
<evidence type="ECO:0000256" key="9">
    <source>
        <dbReference type="PIRSR" id="PIRSR602129-50"/>
    </source>
</evidence>
<keyword evidence="5" id="KW-0112">Calmodulin-binding</keyword>
<dbReference type="Gene3D" id="3.90.1150.160">
    <property type="match status" value="1"/>
</dbReference>
<name>W9S295_9ROSA</name>
<dbReference type="GO" id="GO:0004351">
    <property type="term" value="F:glutamate decarboxylase activity"/>
    <property type="evidence" value="ECO:0007669"/>
    <property type="project" value="UniProtKB-EC"/>
</dbReference>
<comment type="similarity">
    <text evidence="2 10">Belongs to the group II decarboxylase family.</text>
</comment>
<evidence type="ECO:0000256" key="1">
    <source>
        <dbReference type="ARBA" id="ARBA00001933"/>
    </source>
</evidence>
<dbReference type="Gene3D" id="3.40.640.10">
    <property type="entry name" value="Type I PLP-dependent aspartate aminotransferase-like (Major domain)"/>
    <property type="match status" value="1"/>
</dbReference>
<dbReference type="GO" id="GO:0005516">
    <property type="term" value="F:calmodulin binding"/>
    <property type="evidence" value="ECO:0007669"/>
    <property type="project" value="UniProtKB-KW"/>
</dbReference>
<dbReference type="KEGG" id="mnt:21402209"/>
<dbReference type="FunFam" id="3.90.1150.160:FF:000001">
    <property type="entry name" value="Glutamate decarboxylase"/>
    <property type="match status" value="1"/>
</dbReference>
<protein>
    <recommendedName>
        <fullName evidence="3 11">Glutamate decarboxylase</fullName>
        <ecNumber evidence="3 11">4.1.1.15</ecNumber>
    </recommendedName>
</protein>
<comment type="catalytic activity">
    <reaction evidence="8 11">
        <text>L-glutamate + H(+) = 4-aminobutanoate + CO2</text>
        <dbReference type="Rhea" id="RHEA:17785"/>
        <dbReference type="ChEBI" id="CHEBI:15378"/>
        <dbReference type="ChEBI" id="CHEBI:16526"/>
        <dbReference type="ChEBI" id="CHEBI:29985"/>
        <dbReference type="ChEBI" id="CHEBI:59888"/>
        <dbReference type="EC" id="4.1.1.15"/>
    </reaction>
</comment>
<evidence type="ECO:0000256" key="5">
    <source>
        <dbReference type="ARBA" id="ARBA00022860"/>
    </source>
</evidence>